<dbReference type="GO" id="GO:0005975">
    <property type="term" value="P:carbohydrate metabolic process"/>
    <property type="evidence" value="ECO:0007669"/>
    <property type="project" value="InterPro"/>
</dbReference>
<evidence type="ECO:0000256" key="3">
    <source>
        <dbReference type="SAM" id="SignalP"/>
    </source>
</evidence>
<dbReference type="GO" id="GO:0016020">
    <property type="term" value="C:membrane"/>
    <property type="evidence" value="ECO:0007669"/>
    <property type="project" value="InterPro"/>
</dbReference>
<dbReference type="InterPro" id="IPR002516">
    <property type="entry name" value="Glyco_trans_11"/>
</dbReference>
<evidence type="ECO:0000313" key="4">
    <source>
        <dbReference type="EMBL" id="CCC50294.1"/>
    </source>
</evidence>
<proteinExistence type="predicted"/>
<feature type="chain" id="PRO_5003409828" description="Alpha-1,2-fucosyltransferase" evidence="3">
    <location>
        <begin position="19"/>
        <end position="327"/>
    </location>
</feature>
<accession>G0U1Z3</accession>
<sequence length="327" mass="36740">MRLCLLSLSLFPIRTLQAGAVMGGRSFLTTNLVGGLGNQLFLIANLLATAKRNDVTPVLPRATFSSSNEQPRPVYWTSIFSQLDAFGVERELPSGIGEVIVPEHRPATGVKVDGSAQCVYNMLGFFQSEIFFADYPIVREIIPPQLREAGMKHLHEQYGGGSLPGATHYVGLHVRRGDYLRLRDVFEILEVGYYDAAMRQLLGHALHQQTLGHRSVHVLIFCEEERDGKTLVGYFRSKYAGLEVSLVSPSVAVSLPSEDAAQLPREVLDLMMLSHCDDVVMANSSWSWWAAYLNNRPLRRVVAPSRWFRQFPYPQSNHLYCSDWMLL</sequence>
<dbReference type="EMBL" id="HE573025">
    <property type="protein sequence ID" value="CCC50294.1"/>
    <property type="molecule type" value="Genomic_DNA"/>
</dbReference>
<keyword evidence="3" id="KW-0732">Signal</keyword>
<gene>
    <name evidence="4" type="ORF">TVY486_0901170</name>
</gene>
<dbReference type="PANTHER" id="PTHR11927">
    <property type="entry name" value="GALACTOSIDE 2-L-FUCOSYLTRANSFERASE"/>
    <property type="match status" value="1"/>
</dbReference>
<dbReference type="Pfam" id="PF01531">
    <property type="entry name" value="Glyco_transf_11"/>
    <property type="match status" value="1"/>
</dbReference>
<dbReference type="GO" id="GO:0008107">
    <property type="term" value="F:galactoside 2-alpha-L-fucosyltransferase activity"/>
    <property type="evidence" value="ECO:0007669"/>
    <property type="project" value="InterPro"/>
</dbReference>
<dbReference type="CDD" id="cd11301">
    <property type="entry name" value="Fut1_Fut2_like"/>
    <property type="match status" value="1"/>
</dbReference>
<evidence type="ECO:0008006" key="5">
    <source>
        <dbReference type="Google" id="ProtNLM"/>
    </source>
</evidence>
<protein>
    <recommendedName>
        <fullName evidence="5">Alpha-1,2-fucosyltransferase</fullName>
    </recommendedName>
</protein>
<dbReference type="PANTHER" id="PTHR11927:SF9">
    <property type="entry name" value="L-FUCOSYLTRANSFERASE"/>
    <property type="match status" value="1"/>
</dbReference>
<keyword evidence="2" id="KW-0808">Transferase</keyword>
<dbReference type="AlphaFoldDB" id="G0U1Z3"/>
<keyword evidence="1" id="KW-0328">Glycosyltransferase</keyword>
<dbReference type="Gene3D" id="3.40.50.11350">
    <property type="match status" value="1"/>
</dbReference>
<reference evidence="4" key="1">
    <citation type="journal article" date="2012" name="Proc. Natl. Acad. Sci. U.S.A.">
        <title>Antigenic diversity is generated by distinct evolutionary mechanisms in African trypanosome species.</title>
        <authorList>
            <person name="Jackson A.P."/>
            <person name="Berry A."/>
            <person name="Aslett M."/>
            <person name="Allison H.C."/>
            <person name="Burton P."/>
            <person name="Vavrova-Anderson J."/>
            <person name="Brown R."/>
            <person name="Browne H."/>
            <person name="Corton N."/>
            <person name="Hauser H."/>
            <person name="Gamble J."/>
            <person name="Gilderthorp R."/>
            <person name="Marcello L."/>
            <person name="McQuillan J."/>
            <person name="Otto T.D."/>
            <person name="Quail M.A."/>
            <person name="Sanders M.J."/>
            <person name="van Tonder A."/>
            <person name="Ginger M.L."/>
            <person name="Field M.C."/>
            <person name="Barry J.D."/>
            <person name="Hertz-Fowler C."/>
            <person name="Berriman M."/>
        </authorList>
    </citation>
    <scope>NUCLEOTIDE SEQUENCE</scope>
    <source>
        <strain evidence="4">Y486</strain>
    </source>
</reference>
<evidence type="ECO:0000256" key="1">
    <source>
        <dbReference type="ARBA" id="ARBA00022676"/>
    </source>
</evidence>
<name>G0U1Z3_TRYVY</name>
<evidence type="ECO:0000256" key="2">
    <source>
        <dbReference type="ARBA" id="ARBA00022679"/>
    </source>
</evidence>
<feature type="signal peptide" evidence="3">
    <location>
        <begin position="1"/>
        <end position="18"/>
    </location>
</feature>
<dbReference type="VEuPathDB" id="TriTrypDB:TvY486_0901170"/>
<organism evidence="4">
    <name type="scientific">Trypanosoma vivax (strain Y486)</name>
    <dbReference type="NCBI Taxonomy" id="1055687"/>
    <lineage>
        <taxon>Eukaryota</taxon>
        <taxon>Discoba</taxon>
        <taxon>Euglenozoa</taxon>
        <taxon>Kinetoplastea</taxon>
        <taxon>Metakinetoplastina</taxon>
        <taxon>Trypanosomatida</taxon>
        <taxon>Trypanosomatidae</taxon>
        <taxon>Trypanosoma</taxon>
        <taxon>Duttonella</taxon>
    </lineage>
</organism>